<keyword evidence="2" id="KW-1185">Reference proteome</keyword>
<dbReference type="EMBL" id="CAIJDP010000045">
    <property type="protein sequence ID" value="CAD0000550.1"/>
    <property type="molecule type" value="Genomic_DNA"/>
</dbReference>
<gene>
    <name evidence="1" type="ORF">FLAT13_00082</name>
</gene>
<sequence>MVRKYSIVLLLFIMLSCKLKEDKMFFDFDSVEYYSLNKSKDEEVNDNNRKGIKDSILNNILYSEFPEKLNNGVFYKKINSDGFSKSELSQEDVEYLKNDVFVEKFSLKMFEMSKACAPEYRDILVFKKENEISGIAKICLSCGHFYFVSSKKEINTEDFGTERDYESLGKLFSTYKKYKN</sequence>
<dbReference type="Proteomes" id="UP000530060">
    <property type="component" value="Unassembled WGS sequence"/>
</dbReference>
<dbReference type="AlphaFoldDB" id="A0A6V6YM46"/>
<dbReference type="PROSITE" id="PS51257">
    <property type="entry name" value="PROKAR_LIPOPROTEIN"/>
    <property type="match status" value="1"/>
</dbReference>
<proteinExistence type="predicted"/>
<evidence type="ECO:0000313" key="2">
    <source>
        <dbReference type="Proteomes" id="UP000530060"/>
    </source>
</evidence>
<name>A0A6V6YM46_9FLAO</name>
<reference evidence="1 2" key="1">
    <citation type="submission" date="2020-06" db="EMBL/GenBank/DDBJ databases">
        <authorList>
            <person name="Criscuolo A."/>
        </authorList>
    </citation>
    <scope>NUCLEOTIDE SEQUENCE [LARGE SCALE GENOMIC DNA]</scope>
    <source>
        <strain evidence="2">CIP 111411</strain>
    </source>
</reference>
<accession>A0A6V6YM46</accession>
<organism evidence="1 2">
    <name type="scientific">Flavobacterium salmonis</name>
    <dbReference type="NCBI Taxonomy" id="2654844"/>
    <lineage>
        <taxon>Bacteria</taxon>
        <taxon>Pseudomonadati</taxon>
        <taxon>Bacteroidota</taxon>
        <taxon>Flavobacteriia</taxon>
        <taxon>Flavobacteriales</taxon>
        <taxon>Flavobacteriaceae</taxon>
        <taxon>Flavobacterium</taxon>
    </lineage>
</organism>
<evidence type="ECO:0000313" key="1">
    <source>
        <dbReference type="EMBL" id="CAD0000550.1"/>
    </source>
</evidence>
<comment type="caution">
    <text evidence="1">The sequence shown here is derived from an EMBL/GenBank/DDBJ whole genome shotgun (WGS) entry which is preliminary data.</text>
</comment>
<evidence type="ECO:0008006" key="3">
    <source>
        <dbReference type="Google" id="ProtNLM"/>
    </source>
</evidence>
<protein>
    <recommendedName>
        <fullName evidence="3">Lipoprotein</fullName>
    </recommendedName>
</protein>